<keyword evidence="2" id="KW-1185">Reference proteome</keyword>
<evidence type="ECO:0000313" key="1">
    <source>
        <dbReference type="EMBL" id="KAJ3549171.1"/>
    </source>
</evidence>
<comment type="caution">
    <text evidence="1">The sequence shown here is derived from an EMBL/GenBank/DDBJ whole genome shotgun (WGS) entry which is preliminary data.</text>
</comment>
<name>A0ACC1SYZ6_9HYPO</name>
<reference evidence="1" key="1">
    <citation type="submission" date="2022-08" db="EMBL/GenBank/DDBJ databases">
        <title>Genome Sequence of Fusarium decemcellulare.</title>
        <authorList>
            <person name="Buettner E."/>
        </authorList>
    </citation>
    <scope>NUCLEOTIDE SEQUENCE</scope>
    <source>
        <strain evidence="1">Babe19</strain>
    </source>
</reference>
<sequence length="646" mass="72387">MDLVPRAEDYFKIQWLEPPPECTGICQFTNPSCISKDPSMMRYAEETSLDEVREASQKGCQKCKIIYLCHPDFDVEEDELSLGCSPGSAGLVRGTRYFGKGRNARFFHLGETQLFFPVGTPPPSWSYIKPGRISAAPCCEEYSSILSSWIAECASTHTKCASGPTRLPSRVLDVASEDHIFLHISSGESAPFTALSHCWGRSRHMTTTTFNVDSHRQGIRFTSFPKTFQDAISVTRTLGIRYLWIDSLCILQDDKADWEVESSQMADIYGSAHVVIAASQASNSSEGFLDRSGESVYLQAKNAVQMGEITNPDGSVSTLYRRRMGGRGYYCDSRHHSKLEEEPLTKRGWVLQENILARRIIHFTKDELLWECMECLKCECMEVDNSTINTKSTGMVREMQYVTFSDINMVADKHELWLHLLSKYSSLGLTKESDRLPALSGLAKTWQARGASQYLAGLWEDNLLESICWTAAQNIETRRGSQYRAPSWSPFSLDFSHPSDLSETAHPGFYFLSSRTSKLETPCTKVLDVRCIPTGKDETGSLMGGYLTLHGPVGRVFSIVIDSGHIDLGGYTVGVEWDIPLDTNKTHDLTWVLLGRTSDRTPVALILSLSQTVGDAYERVGLFSHLFEHDLDRLLQGNNEETIRIV</sequence>
<protein>
    <submittedName>
        <fullName evidence="1">Uncharacterized protein</fullName>
    </submittedName>
</protein>
<dbReference type="Proteomes" id="UP001148629">
    <property type="component" value="Unassembled WGS sequence"/>
</dbReference>
<accession>A0ACC1SYZ6</accession>
<organism evidence="1 2">
    <name type="scientific">Fusarium decemcellulare</name>
    <dbReference type="NCBI Taxonomy" id="57161"/>
    <lineage>
        <taxon>Eukaryota</taxon>
        <taxon>Fungi</taxon>
        <taxon>Dikarya</taxon>
        <taxon>Ascomycota</taxon>
        <taxon>Pezizomycotina</taxon>
        <taxon>Sordariomycetes</taxon>
        <taxon>Hypocreomycetidae</taxon>
        <taxon>Hypocreales</taxon>
        <taxon>Nectriaceae</taxon>
        <taxon>Fusarium</taxon>
        <taxon>Fusarium decemcellulare species complex</taxon>
    </lineage>
</organism>
<evidence type="ECO:0000313" key="2">
    <source>
        <dbReference type="Proteomes" id="UP001148629"/>
    </source>
</evidence>
<gene>
    <name evidence="1" type="ORF">NM208_g640</name>
</gene>
<proteinExistence type="predicted"/>
<dbReference type="EMBL" id="JANRMS010000029">
    <property type="protein sequence ID" value="KAJ3549171.1"/>
    <property type="molecule type" value="Genomic_DNA"/>
</dbReference>